<keyword evidence="2" id="KW-1185">Reference proteome</keyword>
<gene>
    <name evidence="1" type="ORF">RM779_09700</name>
</gene>
<sequence>MSGKGSTKGKSPVIVVAGEGDNDRQVLRHLIRAVRQDAKILNIKKKTALRLADKELTPRVNEIRRLAQVAAARSELTGIVVHVDLDTVDEDQYVRVRARIGAELRKAFSCPSALALAAWETEAWLMQFPAAFGKVNAGWVLKDRYRGCDLSKVHDPKKRLKEHSWKPPYEESDAPRVMENALGSDGKLLVPDGKNRSFEEFMAELTRW</sequence>
<dbReference type="RefSeq" id="WP_311617261.1">
    <property type="nucleotide sequence ID" value="NZ_JAVREV010000004.1"/>
</dbReference>
<evidence type="ECO:0000313" key="2">
    <source>
        <dbReference type="Proteomes" id="UP001183615"/>
    </source>
</evidence>
<name>A0ABU2S1V0_9ACTN</name>
<dbReference type="Proteomes" id="UP001183615">
    <property type="component" value="Unassembled WGS sequence"/>
</dbReference>
<reference evidence="2" key="1">
    <citation type="submission" date="2023-07" db="EMBL/GenBank/DDBJ databases">
        <title>30 novel species of actinomycetes from the DSMZ collection.</title>
        <authorList>
            <person name="Nouioui I."/>
        </authorList>
    </citation>
    <scope>NUCLEOTIDE SEQUENCE [LARGE SCALE GENOMIC DNA]</scope>
    <source>
        <strain evidence="2">DSM 41886</strain>
    </source>
</reference>
<accession>A0ABU2S1V0</accession>
<proteinExistence type="predicted"/>
<evidence type="ECO:0008006" key="3">
    <source>
        <dbReference type="Google" id="ProtNLM"/>
    </source>
</evidence>
<evidence type="ECO:0000313" key="1">
    <source>
        <dbReference type="EMBL" id="MDT0442867.1"/>
    </source>
</evidence>
<comment type="caution">
    <text evidence="1">The sequence shown here is derived from an EMBL/GenBank/DDBJ whole genome shotgun (WGS) entry which is preliminary data.</text>
</comment>
<organism evidence="1 2">
    <name type="scientific">Streptomyces johnsoniae</name>
    <dbReference type="NCBI Taxonomy" id="3075532"/>
    <lineage>
        <taxon>Bacteria</taxon>
        <taxon>Bacillati</taxon>
        <taxon>Actinomycetota</taxon>
        <taxon>Actinomycetes</taxon>
        <taxon>Kitasatosporales</taxon>
        <taxon>Streptomycetaceae</taxon>
        <taxon>Streptomyces</taxon>
    </lineage>
</organism>
<protein>
    <recommendedName>
        <fullName evidence="3">DUF4276 family protein</fullName>
    </recommendedName>
</protein>
<dbReference type="EMBL" id="JAVREV010000004">
    <property type="protein sequence ID" value="MDT0442867.1"/>
    <property type="molecule type" value="Genomic_DNA"/>
</dbReference>